<proteinExistence type="predicted"/>
<gene>
    <name evidence="1" type="ORF">SLEP1_g56632</name>
</gene>
<dbReference type="SUPFAM" id="SSF52047">
    <property type="entry name" value="RNI-like"/>
    <property type="match status" value="1"/>
</dbReference>
<dbReference type="EMBL" id="BPVZ01000326">
    <property type="protein sequence ID" value="GKV49909.1"/>
    <property type="molecule type" value="Genomic_DNA"/>
</dbReference>
<dbReference type="Gene3D" id="3.80.10.10">
    <property type="entry name" value="Ribonuclease Inhibitor"/>
    <property type="match status" value="1"/>
</dbReference>
<protein>
    <submittedName>
        <fullName evidence="1">Uncharacterized protein</fullName>
    </submittedName>
</protein>
<dbReference type="InterPro" id="IPR032675">
    <property type="entry name" value="LRR_dom_sf"/>
</dbReference>
<organism evidence="1 2">
    <name type="scientific">Rubroshorea leprosula</name>
    <dbReference type="NCBI Taxonomy" id="152421"/>
    <lineage>
        <taxon>Eukaryota</taxon>
        <taxon>Viridiplantae</taxon>
        <taxon>Streptophyta</taxon>
        <taxon>Embryophyta</taxon>
        <taxon>Tracheophyta</taxon>
        <taxon>Spermatophyta</taxon>
        <taxon>Magnoliopsida</taxon>
        <taxon>eudicotyledons</taxon>
        <taxon>Gunneridae</taxon>
        <taxon>Pentapetalae</taxon>
        <taxon>rosids</taxon>
        <taxon>malvids</taxon>
        <taxon>Malvales</taxon>
        <taxon>Dipterocarpaceae</taxon>
        <taxon>Rubroshorea</taxon>
    </lineage>
</organism>
<comment type="caution">
    <text evidence="1">The sequence shown here is derived from an EMBL/GenBank/DDBJ whole genome shotgun (WGS) entry which is preliminary data.</text>
</comment>
<accession>A0AAV5MK94</accession>
<dbReference type="AlphaFoldDB" id="A0AAV5MK94"/>
<evidence type="ECO:0000313" key="1">
    <source>
        <dbReference type="EMBL" id="GKV49909.1"/>
    </source>
</evidence>
<evidence type="ECO:0000313" key="2">
    <source>
        <dbReference type="Proteomes" id="UP001054252"/>
    </source>
</evidence>
<sequence length="101" mass="11107">MGGITSSATSYLTAIYPQGLDYHKLQWSGRSFIGNLSCLETLQIRDCTRLRRILGGLSSLKELVITECPNLVSLQGELKELCSLEILGYPKLVGFLEKSLG</sequence>
<name>A0AAV5MK94_9ROSI</name>
<keyword evidence="2" id="KW-1185">Reference proteome</keyword>
<dbReference type="Proteomes" id="UP001054252">
    <property type="component" value="Unassembled WGS sequence"/>
</dbReference>
<reference evidence="1 2" key="1">
    <citation type="journal article" date="2021" name="Commun. Biol.">
        <title>The genome of Shorea leprosula (Dipterocarpaceae) highlights the ecological relevance of drought in aseasonal tropical rainforests.</title>
        <authorList>
            <person name="Ng K.K.S."/>
            <person name="Kobayashi M.J."/>
            <person name="Fawcett J.A."/>
            <person name="Hatakeyama M."/>
            <person name="Paape T."/>
            <person name="Ng C.H."/>
            <person name="Ang C.C."/>
            <person name="Tnah L.H."/>
            <person name="Lee C.T."/>
            <person name="Nishiyama T."/>
            <person name="Sese J."/>
            <person name="O'Brien M.J."/>
            <person name="Copetti D."/>
            <person name="Mohd Noor M.I."/>
            <person name="Ong R.C."/>
            <person name="Putra M."/>
            <person name="Sireger I.Z."/>
            <person name="Indrioko S."/>
            <person name="Kosugi Y."/>
            <person name="Izuno A."/>
            <person name="Isagi Y."/>
            <person name="Lee S.L."/>
            <person name="Shimizu K.K."/>
        </authorList>
    </citation>
    <scope>NUCLEOTIDE SEQUENCE [LARGE SCALE GENOMIC DNA]</scope>
    <source>
        <strain evidence="1">214</strain>
    </source>
</reference>